<dbReference type="OrthoDB" id="8283038at2"/>
<evidence type="ECO:0000313" key="2">
    <source>
        <dbReference type="EMBL" id="RLK08563.1"/>
    </source>
</evidence>
<name>A0A497ZNA3_9RHOB</name>
<dbReference type="Proteomes" id="UP000271700">
    <property type="component" value="Unassembled WGS sequence"/>
</dbReference>
<dbReference type="RefSeq" id="WP_010442558.1">
    <property type="nucleotide sequence ID" value="NZ_AEYW01000018.1"/>
</dbReference>
<proteinExistence type="predicted"/>
<accession>A0A497ZNA3</accession>
<evidence type="ECO:0000256" key="1">
    <source>
        <dbReference type="SAM" id="MobiDB-lite"/>
    </source>
</evidence>
<dbReference type="AlphaFoldDB" id="A0A497ZNA3"/>
<keyword evidence="3" id="KW-1185">Reference proteome</keyword>
<organism evidence="2 3">
    <name type="scientific">Ruegeria conchae</name>
    <dbReference type="NCBI Taxonomy" id="981384"/>
    <lineage>
        <taxon>Bacteria</taxon>
        <taxon>Pseudomonadati</taxon>
        <taxon>Pseudomonadota</taxon>
        <taxon>Alphaproteobacteria</taxon>
        <taxon>Rhodobacterales</taxon>
        <taxon>Roseobacteraceae</taxon>
        <taxon>Ruegeria</taxon>
    </lineage>
</organism>
<reference evidence="2 3" key="1">
    <citation type="submission" date="2018-10" db="EMBL/GenBank/DDBJ databases">
        <title>Genomic Encyclopedia of Archaeal and Bacterial Type Strains, Phase II (KMG-II): from individual species to whole genera.</title>
        <authorList>
            <person name="Goeker M."/>
        </authorList>
    </citation>
    <scope>NUCLEOTIDE SEQUENCE [LARGE SCALE GENOMIC DNA]</scope>
    <source>
        <strain evidence="2 3">DSM 29317</strain>
    </source>
</reference>
<evidence type="ECO:0008006" key="4">
    <source>
        <dbReference type="Google" id="ProtNLM"/>
    </source>
</evidence>
<protein>
    <recommendedName>
        <fullName evidence="4">Type I secretion protein</fullName>
    </recommendedName>
</protein>
<feature type="compositionally biased region" description="Polar residues" evidence="1">
    <location>
        <begin position="628"/>
        <end position="647"/>
    </location>
</feature>
<dbReference type="STRING" id="981384.GCA_000192475_00926"/>
<feature type="region of interest" description="Disordered" evidence="1">
    <location>
        <begin position="618"/>
        <end position="647"/>
    </location>
</feature>
<comment type="caution">
    <text evidence="2">The sequence shown here is derived from an EMBL/GenBank/DDBJ whole genome shotgun (WGS) entry which is preliminary data.</text>
</comment>
<sequence>MSFDSVTEKIAHFIGTFDLTIEKARLRDQYEEFTAVRRKAELDELEEPAKIRVKADLELDPGKFGPLPYGFNTPPATPELPPLVEGPDIQTAITLEPPLTDGPPLPETTTGIGATFIIEQKLEIVTELIGSAVTYTFQNIFLRDNDVVGEGDFRDVDQLIAQAEAAAQVAASMHGFAVPSFSISDYLSIEYVETLAAEMLAPINIEVEGAVVYQFHGEDAMGVIVNGEYVDEAPVWDDLLPEHHRPDEEEEDETPDAMPAEWDQDEDSEFADGHTVIAGGNLAINEVNATVAWVDAPYIAVGGKSIELAMISQVAVVSDMDVGTNGGSGTNVVHSSTIEVEGNSAPWLMQGANDDAPAFIHVDWITTDLIVANFVKQNIDATDIDHIDTEINATTTLYALGDNEMVDVTNILQLGSYYDLIMIEGDMITVDAFIQTHVLMDDDVVMGGLPGPIEGSDENLVMNEVSLKKEGEDTHQEMHSSMAEAMAFGEDDMAALEEALMNDPMFAGMEQMRVLKVDGSLVQVNVTEQSTVLADQDDVHLHGQHADETQVIAGSSAMLNAANITKAGVDSVVMAQDGAFSDLLLHQASLIDMPTNEEVSEMTNEAIAAIMAEAGMPGHQGDIAPNGNDLTPSEMANSSDGLQTMLA</sequence>
<evidence type="ECO:0000313" key="3">
    <source>
        <dbReference type="Proteomes" id="UP000271700"/>
    </source>
</evidence>
<dbReference type="EMBL" id="RCCT01000002">
    <property type="protein sequence ID" value="RLK08563.1"/>
    <property type="molecule type" value="Genomic_DNA"/>
</dbReference>
<gene>
    <name evidence="2" type="ORF">CLV75_2246</name>
</gene>